<dbReference type="AlphaFoldDB" id="A0AA40C534"/>
<protein>
    <submittedName>
        <fullName evidence="2">Uncharacterized protein</fullName>
    </submittedName>
</protein>
<evidence type="ECO:0000256" key="1">
    <source>
        <dbReference type="SAM" id="Phobius"/>
    </source>
</evidence>
<comment type="caution">
    <text evidence="2">The sequence shown here is derived from an EMBL/GenBank/DDBJ whole genome shotgun (WGS) entry which is preliminary data.</text>
</comment>
<sequence>MFGGYFCVFSSLSRTLAEPTDQVGNACYSWTVFTGDQAYLSVLFFLAIYLLLGDELSWTNVDGRMGVVFGLTSLIFFFKFTCLNHLEVLDIIGALINILRNMTSSPWPYPGRSEAPPFPFEPQTD</sequence>
<keyword evidence="3" id="KW-1185">Reference proteome</keyword>
<keyword evidence="1" id="KW-1133">Transmembrane helix</keyword>
<evidence type="ECO:0000313" key="3">
    <source>
        <dbReference type="Proteomes" id="UP001174934"/>
    </source>
</evidence>
<accession>A0AA40C534</accession>
<feature type="transmembrane region" description="Helical" evidence="1">
    <location>
        <begin position="64"/>
        <end position="81"/>
    </location>
</feature>
<keyword evidence="1" id="KW-0472">Membrane</keyword>
<gene>
    <name evidence="2" type="ORF">B0T17DRAFT_270566</name>
</gene>
<reference evidence="2" key="1">
    <citation type="submission" date="2023-06" db="EMBL/GenBank/DDBJ databases">
        <title>Genome-scale phylogeny and comparative genomics of the fungal order Sordariales.</title>
        <authorList>
            <consortium name="Lawrence Berkeley National Laboratory"/>
            <person name="Hensen N."/>
            <person name="Bonometti L."/>
            <person name="Westerberg I."/>
            <person name="Brannstrom I.O."/>
            <person name="Guillou S."/>
            <person name="Cros-Aarteil S."/>
            <person name="Calhoun S."/>
            <person name="Haridas S."/>
            <person name="Kuo A."/>
            <person name="Mondo S."/>
            <person name="Pangilinan J."/>
            <person name="Riley R."/>
            <person name="LaButti K."/>
            <person name="Andreopoulos B."/>
            <person name="Lipzen A."/>
            <person name="Chen C."/>
            <person name="Yanf M."/>
            <person name="Daum C."/>
            <person name="Ng V."/>
            <person name="Clum A."/>
            <person name="Steindorff A."/>
            <person name="Ohm R."/>
            <person name="Martin F."/>
            <person name="Silar P."/>
            <person name="Natvig D."/>
            <person name="Lalanne C."/>
            <person name="Gautier V."/>
            <person name="Ament-velasquez S.L."/>
            <person name="Kruys A."/>
            <person name="Hutchinson M.I."/>
            <person name="Powell A.J."/>
            <person name="Barry K."/>
            <person name="Miller A.N."/>
            <person name="Grigoriev I.V."/>
            <person name="Debuchy R."/>
            <person name="Gladieux P."/>
            <person name="Thoren M.H."/>
            <person name="Johannesson H."/>
        </authorList>
    </citation>
    <scope>NUCLEOTIDE SEQUENCE</scope>
    <source>
        <strain evidence="2">SMH3391-2</strain>
    </source>
</reference>
<keyword evidence="1" id="KW-0812">Transmembrane</keyword>
<organism evidence="2 3">
    <name type="scientific">Bombardia bombarda</name>
    <dbReference type="NCBI Taxonomy" id="252184"/>
    <lineage>
        <taxon>Eukaryota</taxon>
        <taxon>Fungi</taxon>
        <taxon>Dikarya</taxon>
        <taxon>Ascomycota</taxon>
        <taxon>Pezizomycotina</taxon>
        <taxon>Sordariomycetes</taxon>
        <taxon>Sordariomycetidae</taxon>
        <taxon>Sordariales</taxon>
        <taxon>Lasiosphaeriaceae</taxon>
        <taxon>Bombardia</taxon>
    </lineage>
</organism>
<name>A0AA40C534_9PEZI</name>
<evidence type="ECO:0000313" key="2">
    <source>
        <dbReference type="EMBL" id="KAK0625340.1"/>
    </source>
</evidence>
<feature type="transmembrane region" description="Helical" evidence="1">
    <location>
        <begin position="33"/>
        <end position="52"/>
    </location>
</feature>
<dbReference type="Proteomes" id="UP001174934">
    <property type="component" value="Unassembled WGS sequence"/>
</dbReference>
<dbReference type="EMBL" id="JAULSR010000003">
    <property type="protein sequence ID" value="KAK0625340.1"/>
    <property type="molecule type" value="Genomic_DNA"/>
</dbReference>
<proteinExistence type="predicted"/>